<gene>
    <name evidence="2" type="primary">ycbX_2</name>
    <name evidence="2" type="ORF">NCTC10865_03985</name>
</gene>
<evidence type="ECO:0000313" key="2">
    <source>
        <dbReference type="EMBL" id="STI18646.1"/>
    </source>
</evidence>
<dbReference type="PROSITE" id="PS51340">
    <property type="entry name" value="MOSC"/>
    <property type="match status" value="1"/>
</dbReference>
<dbReference type="InterPro" id="IPR005302">
    <property type="entry name" value="MoCF_Sase_C"/>
</dbReference>
<dbReference type="GO" id="GO:0030151">
    <property type="term" value="F:molybdenum ion binding"/>
    <property type="evidence" value="ECO:0007669"/>
    <property type="project" value="InterPro"/>
</dbReference>
<dbReference type="EMBL" id="UGCD01000002">
    <property type="protein sequence ID" value="STI18646.1"/>
    <property type="molecule type" value="Genomic_DNA"/>
</dbReference>
<proteinExistence type="predicted"/>
<feature type="domain" description="MOSC" evidence="1">
    <location>
        <begin position="1"/>
        <end position="104"/>
    </location>
</feature>
<organism evidence="2 3">
    <name type="scientific">Escherichia coli</name>
    <dbReference type="NCBI Taxonomy" id="562"/>
    <lineage>
        <taxon>Bacteria</taxon>
        <taxon>Pseudomonadati</taxon>
        <taxon>Pseudomonadota</taxon>
        <taxon>Gammaproteobacteria</taxon>
        <taxon>Enterobacterales</taxon>
        <taxon>Enterobacteriaceae</taxon>
        <taxon>Escherichia</taxon>
    </lineage>
</organism>
<dbReference type="GO" id="GO:0030170">
    <property type="term" value="F:pyridoxal phosphate binding"/>
    <property type="evidence" value="ECO:0007669"/>
    <property type="project" value="InterPro"/>
</dbReference>
<sequence>MAILTFLLTKPRYVISNNVVRPVVKMEQFRPNLVVSGASAWEEDRWKVIRIGDVVFDVVKPCSRCIFTTVSPEKGQKHPAGEPLKHCNLSALPRITAMSILVRI</sequence>
<evidence type="ECO:0000313" key="3">
    <source>
        <dbReference type="Proteomes" id="UP000254159"/>
    </source>
</evidence>
<dbReference type="GO" id="GO:0003824">
    <property type="term" value="F:catalytic activity"/>
    <property type="evidence" value="ECO:0007669"/>
    <property type="project" value="InterPro"/>
</dbReference>
<reference evidence="2 3" key="1">
    <citation type="submission" date="2018-06" db="EMBL/GenBank/DDBJ databases">
        <authorList>
            <consortium name="Pathogen Informatics"/>
            <person name="Doyle S."/>
        </authorList>
    </citation>
    <scope>NUCLEOTIDE SEQUENCE [LARGE SCALE GENOMIC DNA]</scope>
    <source>
        <strain evidence="2 3">NCTC10865</strain>
    </source>
</reference>
<name>A0A376RL32_ECOLX</name>
<evidence type="ECO:0000259" key="1">
    <source>
        <dbReference type="PROSITE" id="PS51340"/>
    </source>
</evidence>
<dbReference type="Proteomes" id="UP000254159">
    <property type="component" value="Unassembled WGS sequence"/>
</dbReference>
<dbReference type="AlphaFoldDB" id="A0A376RL32"/>
<accession>A0A376RL32</accession>
<dbReference type="InterPro" id="IPR011037">
    <property type="entry name" value="Pyrv_Knase-like_insert_dom_sf"/>
</dbReference>
<dbReference type="Pfam" id="PF03473">
    <property type="entry name" value="MOSC"/>
    <property type="match status" value="1"/>
</dbReference>
<protein>
    <submittedName>
        <fullName evidence="2">Putative 2Fe-2S iron-sulfur cluster binding protein</fullName>
    </submittedName>
</protein>
<dbReference type="SUPFAM" id="SSF50800">
    <property type="entry name" value="PK beta-barrel domain-like"/>
    <property type="match status" value="1"/>
</dbReference>